<evidence type="ECO:0000313" key="2">
    <source>
        <dbReference type="EMBL" id="MDF3299854.1"/>
    </source>
</evidence>
<protein>
    <submittedName>
        <fullName evidence="2">Uncharacterized protein</fullName>
    </submittedName>
</protein>
<keyword evidence="3" id="KW-1185">Reference proteome</keyword>
<accession>A0ABT6A5D1</accession>
<gene>
    <name evidence="2" type="ORF">P3H78_14690</name>
</gene>
<dbReference type="RefSeq" id="WP_276109588.1">
    <property type="nucleotide sequence ID" value="NZ_JARJBB010000006.1"/>
</dbReference>
<feature type="compositionally biased region" description="Low complexity" evidence="1">
    <location>
        <begin position="11"/>
        <end position="43"/>
    </location>
</feature>
<organism evidence="2 3">
    <name type="scientific">Streptomyces tropicalis</name>
    <dbReference type="NCBI Taxonomy" id="3034234"/>
    <lineage>
        <taxon>Bacteria</taxon>
        <taxon>Bacillati</taxon>
        <taxon>Actinomycetota</taxon>
        <taxon>Actinomycetes</taxon>
        <taxon>Kitasatosporales</taxon>
        <taxon>Streptomycetaceae</taxon>
        <taxon>Streptomyces</taxon>
    </lineage>
</organism>
<sequence>MKSPARDGDNDVGADAARAAGTASPPGAAGPAPAGPAPARAGPAVPPPL</sequence>
<evidence type="ECO:0000256" key="1">
    <source>
        <dbReference type="SAM" id="MobiDB-lite"/>
    </source>
</evidence>
<feature type="region of interest" description="Disordered" evidence="1">
    <location>
        <begin position="1"/>
        <end position="49"/>
    </location>
</feature>
<proteinExistence type="predicted"/>
<dbReference type="Proteomes" id="UP001221150">
    <property type="component" value="Unassembled WGS sequence"/>
</dbReference>
<comment type="caution">
    <text evidence="2">The sequence shown here is derived from an EMBL/GenBank/DDBJ whole genome shotgun (WGS) entry which is preliminary data.</text>
</comment>
<name>A0ABT6A5D1_9ACTN</name>
<dbReference type="EMBL" id="JARJBB010000006">
    <property type="protein sequence ID" value="MDF3299854.1"/>
    <property type="molecule type" value="Genomic_DNA"/>
</dbReference>
<evidence type="ECO:0000313" key="3">
    <source>
        <dbReference type="Proteomes" id="UP001221150"/>
    </source>
</evidence>
<reference evidence="2 3" key="1">
    <citation type="submission" date="2023-03" db="EMBL/GenBank/DDBJ databases">
        <title>Draft genome sequence of Streptomyces sp. K1PA1 isolated from peat swamp forest in Thailand.</title>
        <authorList>
            <person name="Klaysubun C."/>
            <person name="Duangmal K."/>
        </authorList>
    </citation>
    <scope>NUCLEOTIDE SEQUENCE [LARGE SCALE GENOMIC DNA]</scope>
    <source>
        <strain evidence="2 3">K1PA1</strain>
    </source>
</reference>